<sequence>MKELRKAYIINTNRANRPGGEAERDMLNNEKCSAYFSPWKEKINQIQPNDLVFLYRNGKGIIARGLATGVVEIADYHNDDGWHENEEYFMHLNRFEKLRKAVSSSSINDIVGSRVVLSPTMVQMEYERGLKIWQVITKEYL</sequence>
<name>A0A942YBR2_9BACI</name>
<evidence type="ECO:0008006" key="2">
    <source>
        <dbReference type="Google" id="ProtNLM"/>
    </source>
</evidence>
<accession>A0A942YBR2</accession>
<protein>
    <recommendedName>
        <fullName evidence="2">EVE domain-containing protein</fullName>
    </recommendedName>
</protein>
<gene>
    <name evidence="1" type="ORF">KHB02_31865</name>
</gene>
<proteinExistence type="predicted"/>
<comment type="caution">
    <text evidence="1">The sequence shown here is derived from an EMBL/GenBank/DDBJ whole genome shotgun (WGS) entry which is preliminary data.</text>
</comment>
<dbReference type="EMBL" id="JAGYPE010000006">
    <property type="protein sequence ID" value="MBS4185992.1"/>
    <property type="molecule type" value="Genomic_DNA"/>
</dbReference>
<reference evidence="1" key="1">
    <citation type="submission" date="2021-05" db="EMBL/GenBank/DDBJ databases">
        <title>Novel Bacillus species.</title>
        <authorList>
            <person name="Liu G."/>
        </authorList>
    </citation>
    <scope>NUCLEOTIDE SEQUENCE</scope>
    <source>
        <strain evidence="1">FJAT-50051</strain>
    </source>
</reference>
<evidence type="ECO:0000313" key="1">
    <source>
        <dbReference type="EMBL" id="MBS4185992.1"/>
    </source>
</evidence>
<dbReference type="AlphaFoldDB" id="A0A942YBR2"/>
<organism evidence="1">
    <name type="scientific">Neobacillus citreus</name>
    <dbReference type="NCBI Taxonomy" id="2833578"/>
    <lineage>
        <taxon>Bacteria</taxon>
        <taxon>Bacillati</taxon>
        <taxon>Bacillota</taxon>
        <taxon>Bacilli</taxon>
        <taxon>Bacillales</taxon>
        <taxon>Bacillaceae</taxon>
        <taxon>Neobacillus</taxon>
    </lineage>
</organism>